<dbReference type="RefSeq" id="WP_137610308.1">
    <property type="nucleotide sequence ID" value="NZ_BJDF01000001.1"/>
</dbReference>
<protein>
    <recommendedName>
        <fullName evidence="3">DUF3737 family protein</fullName>
    </recommendedName>
</protein>
<keyword evidence="2" id="KW-1185">Reference proteome</keyword>
<gene>
    <name evidence="1" type="ORF">ACFQAV_07395</name>
</gene>
<reference evidence="2" key="1">
    <citation type="journal article" date="2019" name="Int. J. Syst. Evol. Microbiol.">
        <title>The Global Catalogue of Microorganisms (GCM) 10K type strain sequencing project: providing services to taxonomists for standard genome sequencing and annotation.</title>
        <authorList>
            <consortium name="The Broad Institute Genomics Platform"/>
            <consortium name="The Broad Institute Genome Sequencing Center for Infectious Disease"/>
            <person name="Wu L."/>
            <person name="Ma J."/>
        </authorList>
    </citation>
    <scope>NUCLEOTIDE SEQUENCE [LARGE SCALE GENOMIC DNA]</scope>
    <source>
        <strain evidence="2">CCM 8927</strain>
    </source>
</reference>
<name>A0ABW1RNN3_9LACO</name>
<accession>A0ABW1RNN3</accession>
<proteinExistence type="predicted"/>
<sequence length="265" mass="30006">MGKLYKIKHGSKVDDFEAMIQAIESEDTVIFESGEYFIPDSMQFEFGINVGFKGETDNPKDVRLNAKFLINEDAKFYMENMTIVTPNEDAGLTLKKKATCFFKNCVFESETERPIFHALGADVYLQKCVIRNNSNHKGTLYAENSATITSVQTSIDMAVITDRSQLNLNQSLIITSLIVKEASCFAEDYTVLLNYDPDTYGIVSEDISLVEFKKIICPEENLRIVVKEGALKIDELEFTNDNKISMEIDTRSIVVIEDRLITPEK</sequence>
<organism evidence="1 2">
    <name type="scientific">Companilactobacillus huachuanensis</name>
    <dbReference type="NCBI Taxonomy" id="2559914"/>
    <lineage>
        <taxon>Bacteria</taxon>
        <taxon>Bacillati</taxon>
        <taxon>Bacillota</taxon>
        <taxon>Bacilli</taxon>
        <taxon>Lactobacillales</taxon>
        <taxon>Lactobacillaceae</taxon>
        <taxon>Companilactobacillus</taxon>
    </lineage>
</organism>
<dbReference type="InterPro" id="IPR011050">
    <property type="entry name" value="Pectin_lyase_fold/virulence"/>
</dbReference>
<comment type="caution">
    <text evidence="1">The sequence shown here is derived from an EMBL/GenBank/DDBJ whole genome shotgun (WGS) entry which is preliminary data.</text>
</comment>
<evidence type="ECO:0008006" key="3">
    <source>
        <dbReference type="Google" id="ProtNLM"/>
    </source>
</evidence>
<dbReference type="Proteomes" id="UP001596288">
    <property type="component" value="Unassembled WGS sequence"/>
</dbReference>
<dbReference type="SUPFAM" id="SSF51126">
    <property type="entry name" value="Pectin lyase-like"/>
    <property type="match status" value="1"/>
</dbReference>
<evidence type="ECO:0000313" key="1">
    <source>
        <dbReference type="EMBL" id="MFC6176661.1"/>
    </source>
</evidence>
<evidence type="ECO:0000313" key="2">
    <source>
        <dbReference type="Proteomes" id="UP001596288"/>
    </source>
</evidence>
<dbReference type="EMBL" id="JBHSSF010000019">
    <property type="protein sequence ID" value="MFC6176661.1"/>
    <property type="molecule type" value="Genomic_DNA"/>
</dbReference>